<feature type="transmembrane region" description="Helical" evidence="7">
    <location>
        <begin position="285"/>
        <end position="310"/>
    </location>
</feature>
<dbReference type="PANTHER" id="PTHR42718:SF47">
    <property type="entry name" value="METHYL VIOLOGEN RESISTANCE PROTEIN SMVA"/>
    <property type="match status" value="1"/>
</dbReference>
<feature type="transmembrane region" description="Helical" evidence="7">
    <location>
        <begin position="98"/>
        <end position="117"/>
    </location>
</feature>
<feature type="transmembrane region" description="Helical" evidence="7">
    <location>
        <begin position="156"/>
        <end position="178"/>
    </location>
</feature>
<dbReference type="AlphaFoldDB" id="W1NC87"/>
<dbReference type="Gene3D" id="1.20.1250.20">
    <property type="entry name" value="MFS general substrate transporter like domains"/>
    <property type="match status" value="1"/>
</dbReference>
<dbReference type="KEGG" id="hhu:AR456_12275"/>
<proteinExistence type="predicted"/>
<dbReference type="EMBL" id="AVBC01000011">
    <property type="protein sequence ID" value="ERL53098.1"/>
    <property type="molecule type" value="Genomic_DNA"/>
</dbReference>
<evidence type="ECO:0000259" key="8">
    <source>
        <dbReference type="PROSITE" id="PS50850"/>
    </source>
</evidence>
<name>W1NC87_9GAMM</name>
<protein>
    <recommendedName>
        <fullName evidence="8">Major facilitator superfamily (MFS) profile domain-containing protein</fullName>
    </recommendedName>
</protein>
<comment type="subcellular location">
    <subcellularLocation>
        <location evidence="1">Cell membrane</location>
        <topology evidence="1">Multi-pass membrane protein</topology>
    </subcellularLocation>
</comment>
<feature type="transmembrane region" description="Helical" evidence="7">
    <location>
        <begin position="218"/>
        <end position="237"/>
    </location>
</feature>
<dbReference type="InterPro" id="IPR020846">
    <property type="entry name" value="MFS_dom"/>
</dbReference>
<evidence type="ECO:0000313" key="10">
    <source>
        <dbReference type="Proteomes" id="UP000019113"/>
    </source>
</evidence>
<evidence type="ECO:0000256" key="6">
    <source>
        <dbReference type="ARBA" id="ARBA00023136"/>
    </source>
</evidence>
<dbReference type="PATRIC" id="fig|1178482.3.peg.137"/>
<keyword evidence="3" id="KW-1003">Cell membrane</keyword>
<evidence type="ECO:0000256" key="3">
    <source>
        <dbReference type="ARBA" id="ARBA00022475"/>
    </source>
</evidence>
<dbReference type="PANTHER" id="PTHR42718">
    <property type="entry name" value="MAJOR FACILITATOR SUPERFAMILY MULTIDRUG TRANSPORTER MFSC"/>
    <property type="match status" value="1"/>
</dbReference>
<accession>W1NC87</accession>
<keyword evidence="6 7" id="KW-0472">Membrane</keyword>
<keyword evidence="2" id="KW-0813">Transport</keyword>
<dbReference type="SUPFAM" id="SSF103473">
    <property type="entry name" value="MFS general substrate transporter"/>
    <property type="match status" value="1"/>
</dbReference>
<gene>
    <name evidence="9" type="ORF">BJB45_17640</name>
</gene>
<dbReference type="Gene3D" id="1.20.1720.10">
    <property type="entry name" value="Multidrug resistance protein D"/>
    <property type="match status" value="1"/>
</dbReference>
<evidence type="ECO:0000256" key="2">
    <source>
        <dbReference type="ARBA" id="ARBA00022448"/>
    </source>
</evidence>
<dbReference type="RefSeq" id="WP_021817080.1">
    <property type="nucleotide sequence ID" value="NZ_AVBC01000011.1"/>
</dbReference>
<feature type="transmembrane region" description="Helical" evidence="7">
    <location>
        <begin position="351"/>
        <end position="370"/>
    </location>
</feature>
<dbReference type="InterPro" id="IPR036259">
    <property type="entry name" value="MFS_trans_sf"/>
</dbReference>
<keyword evidence="5 7" id="KW-1133">Transmembrane helix</keyword>
<feature type="transmembrane region" description="Helical" evidence="7">
    <location>
        <begin position="123"/>
        <end position="144"/>
    </location>
</feature>
<feature type="transmembrane region" description="Helical" evidence="7">
    <location>
        <begin position="492"/>
        <end position="510"/>
    </location>
</feature>
<dbReference type="InterPro" id="IPR011701">
    <property type="entry name" value="MFS"/>
</dbReference>
<feature type="transmembrane region" description="Helical" evidence="7">
    <location>
        <begin position="376"/>
        <end position="402"/>
    </location>
</feature>
<feature type="transmembrane region" description="Helical" evidence="7">
    <location>
        <begin position="184"/>
        <end position="206"/>
    </location>
</feature>
<dbReference type="Proteomes" id="UP000019113">
    <property type="component" value="Unassembled WGS sequence"/>
</dbReference>
<feature type="transmembrane region" description="Helical" evidence="7">
    <location>
        <begin position="66"/>
        <end position="86"/>
    </location>
</feature>
<feature type="transmembrane region" description="Helical" evidence="7">
    <location>
        <begin position="243"/>
        <end position="264"/>
    </location>
</feature>
<feature type="transmembrane region" description="Helical" evidence="7">
    <location>
        <begin position="29"/>
        <end position="54"/>
    </location>
</feature>
<dbReference type="PROSITE" id="PS50850">
    <property type="entry name" value="MFS"/>
    <property type="match status" value="1"/>
</dbReference>
<evidence type="ECO:0000313" key="9">
    <source>
        <dbReference type="EMBL" id="ERL53098.1"/>
    </source>
</evidence>
<dbReference type="eggNOG" id="COG0477">
    <property type="taxonomic scope" value="Bacteria"/>
</dbReference>
<dbReference type="GO" id="GO:0022857">
    <property type="term" value="F:transmembrane transporter activity"/>
    <property type="evidence" value="ECO:0007669"/>
    <property type="project" value="InterPro"/>
</dbReference>
<reference evidence="9 10" key="1">
    <citation type="submission" date="2013-08" db="EMBL/GenBank/DDBJ databases">
        <title>draft genome of Halomonas huanghegensis, strain BJGMM-B45T.</title>
        <authorList>
            <person name="Miao C."/>
            <person name="Wan Y."/>
            <person name="Jin W."/>
        </authorList>
    </citation>
    <scope>NUCLEOTIDE SEQUENCE [LARGE SCALE GENOMIC DNA]</scope>
    <source>
        <strain evidence="9 10">BJGMM-B45</strain>
    </source>
</reference>
<feature type="transmembrane region" description="Helical" evidence="7">
    <location>
        <begin position="423"/>
        <end position="442"/>
    </location>
</feature>
<dbReference type="PRINTS" id="PR01036">
    <property type="entry name" value="TCRTETB"/>
</dbReference>
<keyword evidence="10" id="KW-1185">Reference proteome</keyword>
<sequence>MSNQCDSPTLSDGPFPAARQPTQQAGFMAWLGMAVLALPTLLLGLDVTILYLALPALSVELQPSSSQALWIMDAYGFMIAGLLITMGTLGDRIGRRRLLMVGAAAFGVASVVAAYATSAEMLIAARAALGVAGATLMPSTLALISNLFPNSRQRSLAIGIWATMFALGMAAGPVIGGWVLSHLWWGAAFLVAVPIIVLLLIAAPMLLPEYRAEHSERLDFTSVLLSLAAILPAIHGLKELARHGVALAPTLSLLAGILLAVLFVRRQNQLSAPLLDMRLFASRTFSTALLVLLFSLIAVGGAMLLVTQYLQLVVGLSPLVAGLWMGPPALMMVIAGIAAPLIARRIPPGQVVAGALAFSSLGYLALFMVSTAPGGLLLAIGGFSLVYLGMGTIAALGTELVIGTAPAHKAGSASAMSEMVQELGVALGVALLGSLSTLIYRLQIASHLPNEPSSGGVDTVHDSLWATLSALDQPAPDIVEAATRAFTTGLNVTAAISGVAILCLAMLAAIHLRQVPTLGMDDSEY</sequence>
<dbReference type="Pfam" id="PF07690">
    <property type="entry name" value="MFS_1"/>
    <property type="match status" value="1"/>
</dbReference>
<keyword evidence="4 7" id="KW-0812">Transmembrane</keyword>
<evidence type="ECO:0000256" key="5">
    <source>
        <dbReference type="ARBA" id="ARBA00022989"/>
    </source>
</evidence>
<dbReference type="OrthoDB" id="9812221at2"/>
<feature type="transmembrane region" description="Helical" evidence="7">
    <location>
        <begin position="316"/>
        <end position="339"/>
    </location>
</feature>
<evidence type="ECO:0000256" key="7">
    <source>
        <dbReference type="SAM" id="Phobius"/>
    </source>
</evidence>
<dbReference type="STRING" id="1178482.AR456_12275"/>
<evidence type="ECO:0000256" key="1">
    <source>
        <dbReference type="ARBA" id="ARBA00004651"/>
    </source>
</evidence>
<feature type="domain" description="Major facilitator superfamily (MFS) profile" evidence="8">
    <location>
        <begin position="32"/>
        <end position="515"/>
    </location>
</feature>
<evidence type="ECO:0000256" key="4">
    <source>
        <dbReference type="ARBA" id="ARBA00022692"/>
    </source>
</evidence>
<dbReference type="CDD" id="cd17321">
    <property type="entry name" value="MFS_MMR_MDR_like"/>
    <property type="match status" value="1"/>
</dbReference>
<comment type="caution">
    <text evidence="9">The sequence shown here is derived from an EMBL/GenBank/DDBJ whole genome shotgun (WGS) entry which is preliminary data.</text>
</comment>
<dbReference type="GO" id="GO:0005886">
    <property type="term" value="C:plasma membrane"/>
    <property type="evidence" value="ECO:0007669"/>
    <property type="project" value="UniProtKB-SubCell"/>
</dbReference>
<organism evidence="9 10">
    <name type="scientific">Halomonas huangheensis</name>
    <dbReference type="NCBI Taxonomy" id="1178482"/>
    <lineage>
        <taxon>Bacteria</taxon>
        <taxon>Pseudomonadati</taxon>
        <taxon>Pseudomonadota</taxon>
        <taxon>Gammaproteobacteria</taxon>
        <taxon>Oceanospirillales</taxon>
        <taxon>Halomonadaceae</taxon>
        <taxon>Halomonas</taxon>
    </lineage>
</organism>